<accession>A0ACB6ZAJ0</accession>
<reference evidence="1" key="2">
    <citation type="journal article" date="2020" name="Nat. Commun.">
        <title>Large-scale genome sequencing of mycorrhizal fungi provides insights into the early evolution of symbiotic traits.</title>
        <authorList>
            <person name="Miyauchi S."/>
            <person name="Kiss E."/>
            <person name="Kuo A."/>
            <person name="Drula E."/>
            <person name="Kohler A."/>
            <person name="Sanchez-Garcia M."/>
            <person name="Morin E."/>
            <person name="Andreopoulos B."/>
            <person name="Barry K.W."/>
            <person name="Bonito G."/>
            <person name="Buee M."/>
            <person name="Carver A."/>
            <person name="Chen C."/>
            <person name="Cichocki N."/>
            <person name="Clum A."/>
            <person name="Culley D."/>
            <person name="Crous P.W."/>
            <person name="Fauchery L."/>
            <person name="Girlanda M."/>
            <person name="Hayes R.D."/>
            <person name="Keri Z."/>
            <person name="LaButti K."/>
            <person name="Lipzen A."/>
            <person name="Lombard V."/>
            <person name="Magnuson J."/>
            <person name="Maillard F."/>
            <person name="Murat C."/>
            <person name="Nolan M."/>
            <person name="Ohm R.A."/>
            <person name="Pangilinan J."/>
            <person name="Pereira M.F."/>
            <person name="Perotto S."/>
            <person name="Peter M."/>
            <person name="Pfister S."/>
            <person name="Riley R."/>
            <person name="Sitrit Y."/>
            <person name="Stielow J.B."/>
            <person name="Szollosi G."/>
            <person name="Zifcakova L."/>
            <person name="Stursova M."/>
            <person name="Spatafora J.W."/>
            <person name="Tedersoo L."/>
            <person name="Vaario L.M."/>
            <person name="Yamada A."/>
            <person name="Yan M."/>
            <person name="Wang P."/>
            <person name="Xu J."/>
            <person name="Bruns T."/>
            <person name="Baldrian P."/>
            <person name="Vilgalys R."/>
            <person name="Dunand C."/>
            <person name="Henrissat B."/>
            <person name="Grigoriev I.V."/>
            <person name="Hibbett D."/>
            <person name="Nagy L.G."/>
            <person name="Martin F.M."/>
        </authorList>
    </citation>
    <scope>NUCLEOTIDE SEQUENCE</scope>
    <source>
        <strain evidence="1">P2</strain>
    </source>
</reference>
<evidence type="ECO:0000313" key="1">
    <source>
        <dbReference type="EMBL" id="KAF9646611.1"/>
    </source>
</evidence>
<keyword evidence="2" id="KW-1185">Reference proteome</keyword>
<name>A0ACB6ZAJ0_THEGA</name>
<sequence length="202" mass="22060">MNRLFGKRSKKSPKPSPKQNFPGTPANAAVELLRPREDLDIVPDDERGNRGEDKRLPSPEVSTSGVAVDGTEDRGDPTRENTTDTREGECRGRPAEASKVPEREYENTALTTTAILSVPKEPAGESSPLGPLKAVLRTIAAVHANHQETVAIGNKIEVLLSCIVALEERFDSRPGDVEEQRRRRELIGYVVIPPSDAVLSSF</sequence>
<dbReference type="EMBL" id="MU118053">
    <property type="protein sequence ID" value="KAF9646611.1"/>
    <property type="molecule type" value="Genomic_DNA"/>
</dbReference>
<reference evidence="1" key="1">
    <citation type="submission" date="2019-10" db="EMBL/GenBank/DDBJ databases">
        <authorList>
            <consortium name="DOE Joint Genome Institute"/>
            <person name="Kuo A."/>
            <person name="Miyauchi S."/>
            <person name="Kiss E."/>
            <person name="Drula E."/>
            <person name="Kohler A."/>
            <person name="Sanchez-Garcia M."/>
            <person name="Andreopoulos B."/>
            <person name="Barry K.W."/>
            <person name="Bonito G."/>
            <person name="Buee M."/>
            <person name="Carver A."/>
            <person name="Chen C."/>
            <person name="Cichocki N."/>
            <person name="Clum A."/>
            <person name="Culley D."/>
            <person name="Crous P.W."/>
            <person name="Fauchery L."/>
            <person name="Girlanda M."/>
            <person name="Hayes R."/>
            <person name="Keri Z."/>
            <person name="Labutti K."/>
            <person name="Lipzen A."/>
            <person name="Lombard V."/>
            <person name="Magnuson J."/>
            <person name="Maillard F."/>
            <person name="Morin E."/>
            <person name="Murat C."/>
            <person name="Nolan M."/>
            <person name="Ohm R."/>
            <person name="Pangilinan J."/>
            <person name="Pereira M."/>
            <person name="Perotto S."/>
            <person name="Peter M."/>
            <person name="Riley R."/>
            <person name="Sitrit Y."/>
            <person name="Stielow B."/>
            <person name="Szollosi G."/>
            <person name="Zifcakova L."/>
            <person name="Stursova M."/>
            <person name="Spatafora J.W."/>
            <person name="Tedersoo L."/>
            <person name="Vaario L.-M."/>
            <person name="Yamada A."/>
            <person name="Yan M."/>
            <person name="Wang P."/>
            <person name="Xu J."/>
            <person name="Bruns T."/>
            <person name="Baldrian P."/>
            <person name="Vilgalys R."/>
            <person name="Henrissat B."/>
            <person name="Grigoriev I.V."/>
            <person name="Hibbett D."/>
            <person name="Nagy L.G."/>
            <person name="Martin F.M."/>
        </authorList>
    </citation>
    <scope>NUCLEOTIDE SEQUENCE</scope>
    <source>
        <strain evidence="1">P2</strain>
    </source>
</reference>
<protein>
    <submittedName>
        <fullName evidence="1">Uncharacterized protein</fullName>
    </submittedName>
</protein>
<proteinExistence type="predicted"/>
<evidence type="ECO:0000313" key="2">
    <source>
        <dbReference type="Proteomes" id="UP000886501"/>
    </source>
</evidence>
<dbReference type="Proteomes" id="UP000886501">
    <property type="component" value="Unassembled WGS sequence"/>
</dbReference>
<comment type="caution">
    <text evidence="1">The sequence shown here is derived from an EMBL/GenBank/DDBJ whole genome shotgun (WGS) entry which is preliminary data.</text>
</comment>
<gene>
    <name evidence="1" type="ORF">BDM02DRAFT_3270823</name>
</gene>
<organism evidence="1 2">
    <name type="scientific">Thelephora ganbajun</name>
    <name type="common">Ganba fungus</name>
    <dbReference type="NCBI Taxonomy" id="370292"/>
    <lineage>
        <taxon>Eukaryota</taxon>
        <taxon>Fungi</taxon>
        <taxon>Dikarya</taxon>
        <taxon>Basidiomycota</taxon>
        <taxon>Agaricomycotina</taxon>
        <taxon>Agaricomycetes</taxon>
        <taxon>Thelephorales</taxon>
        <taxon>Thelephoraceae</taxon>
        <taxon>Thelephora</taxon>
    </lineage>
</organism>